<dbReference type="PANTHER" id="PTHR37574:SF1">
    <property type="entry name" value="LIPASE B"/>
    <property type="match status" value="1"/>
</dbReference>
<feature type="signal peptide" evidence="1">
    <location>
        <begin position="1"/>
        <end position="25"/>
    </location>
</feature>
<dbReference type="SUPFAM" id="SSF53474">
    <property type="entry name" value="alpha/beta-Hydrolases"/>
    <property type="match status" value="1"/>
</dbReference>
<evidence type="ECO:0000313" key="3">
    <source>
        <dbReference type="Proteomes" id="UP000614490"/>
    </source>
</evidence>
<dbReference type="PANTHER" id="PTHR37574">
    <property type="entry name" value="LIPASE B"/>
    <property type="match status" value="1"/>
</dbReference>
<dbReference type="Pfam" id="PF01674">
    <property type="entry name" value="Lipase_2"/>
    <property type="match status" value="1"/>
</dbReference>
<reference evidence="2 3" key="1">
    <citation type="journal article" date="2005" name="Int. J. Syst. Evol. Microbiol.">
        <title>Halobacillus yeomjeoni sp. nov., isolated from a marine solar saltern in Korea.</title>
        <authorList>
            <person name="Yoon J.H."/>
            <person name="Kang S.J."/>
            <person name="Lee C.H."/>
            <person name="Oh H.W."/>
            <person name="Oh T.K."/>
        </authorList>
    </citation>
    <scope>NUCLEOTIDE SEQUENCE [LARGE SCALE GENOMIC DNA]</scope>
    <source>
        <strain evidence="2 3">KCTC 3957</strain>
    </source>
</reference>
<keyword evidence="1" id="KW-0732">Signal</keyword>
<accession>A0A931HY44</accession>
<proteinExistence type="predicted"/>
<dbReference type="RefSeq" id="WP_197318026.1">
    <property type="nucleotide sequence ID" value="NZ_JADZSC010000003.1"/>
</dbReference>
<dbReference type="InterPro" id="IPR002918">
    <property type="entry name" value="Lipase_EstA/Esterase_EstB"/>
</dbReference>
<dbReference type="AlphaFoldDB" id="A0A931HY44"/>
<dbReference type="InterPro" id="IPR029058">
    <property type="entry name" value="AB_hydrolase_fold"/>
</dbReference>
<protein>
    <submittedName>
        <fullName evidence="2">Alpha/beta fold hydrolase</fullName>
    </submittedName>
</protein>
<dbReference type="EMBL" id="JADZSC010000003">
    <property type="protein sequence ID" value="MBH0231401.1"/>
    <property type="molecule type" value="Genomic_DNA"/>
</dbReference>
<comment type="caution">
    <text evidence="2">The sequence shown here is derived from an EMBL/GenBank/DDBJ whole genome shotgun (WGS) entry which is preliminary data.</text>
</comment>
<dbReference type="Gene3D" id="3.40.50.1820">
    <property type="entry name" value="alpha/beta hydrolase"/>
    <property type="match status" value="1"/>
</dbReference>
<dbReference type="Proteomes" id="UP000614490">
    <property type="component" value="Unassembled WGS sequence"/>
</dbReference>
<dbReference type="GO" id="GO:0016042">
    <property type="term" value="P:lipid catabolic process"/>
    <property type="evidence" value="ECO:0007669"/>
    <property type="project" value="InterPro"/>
</dbReference>
<keyword evidence="2" id="KW-0378">Hydrolase</keyword>
<evidence type="ECO:0000313" key="2">
    <source>
        <dbReference type="EMBL" id="MBH0231401.1"/>
    </source>
</evidence>
<dbReference type="InterPro" id="IPR053228">
    <property type="entry name" value="Stereospecific_Lipase"/>
</dbReference>
<dbReference type="GO" id="GO:0016787">
    <property type="term" value="F:hydrolase activity"/>
    <property type="evidence" value="ECO:0007669"/>
    <property type="project" value="UniProtKB-KW"/>
</dbReference>
<keyword evidence="3" id="KW-1185">Reference proteome</keyword>
<sequence>MKRLFVMTLTSFLVLLFLPMGNDKAGAENSGDFMLKEGVPPVGANDPSCQPDESHPTPVVLVPGTFESMSENWSSLAPALKAEGYCVYALNYGVTTAGYSTGPIEDSAMELKVFIDNVLEHTGAEKVSMVGHSQGGMMPRYYLKFLDGKKQVDDLIGLVPSNHGTDGVGGFSSLTGTGAGLLTDCAACRQQMTGSEFLTHLNQGDETPGDVSYTNLTTIYDEVVVPYTSAFLEESKQVANITLQDYYPNDPVEHQFIAFDPNAYEFVFDALAYDGPADPERAVSSIR</sequence>
<organism evidence="2 3">
    <name type="scientific">Halobacillus yeomjeoni</name>
    <dbReference type="NCBI Taxonomy" id="311194"/>
    <lineage>
        <taxon>Bacteria</taxon>
        <taxon>Bacillati</taxon>
        <taxon>Bacillota</taxon>
        <taxon>Bacilli</taxon>
        <taxon>Bacillales</taxon>
        <taxon>Bacillaceae</taxon>
        <taxon>Halobacillus</taxon>
    </lineage>
</organism>
<evidence type="ECO:0000256" key="1">
    <source>
        <dbReference type="SAM" id="SignalP"/>
    </source>
</evidence>
<gene>
    <name evidence="2" type="ORF">H0267_14330</name>
</gene>
<name>A0A931HY44_9BACI</name>
<feature type="chain" id="PRO_5038493153" evidence="1">
    <location>
        <begin position="26"/>
        <end position="287"/>
    </location>
</feature>